<keyword evidence="4" id="KW-0418">Kinase</keyword>
<dbReference type="Pfam" id="PF08448">
    <property type="entry name" value="PAS_4"/>
    <property type="match status" value="1"/>
</dbReference>
<dbReference type="InterPro" id="IPR036097">
    <property type="entry name" value="HisK_dim/P_sf"/>
</dbReference>
<dbReference type="PROSITE" id="PS50109">
    <property type="entry name" value="HIS_KIN"/>
    <property type="match status" value="1"/>
</dbReference>
<evidence type="ECO:0000259" key="8">
    <source>
        <dbReference type="PROSITE" id="PS50113"/>
    </source>
</evidence>
<dbReference type="InterPro" id="IPR013656">
    <property type="entry name" value="PAS_4"/>
</dbReference>
<feature type="domain" description="Histidine kinase" evidence="6">
    <location>
        <begin position="391"/>
        <end position="575"/>
    </location>
</feature>
<evidence type="ECO:0000256" key="1">
    <source>
        <dbReference type="ARBA" id="ARBA00000085"/>
    </source>
</evidence>
<feature type="domain" description="PAS" evidence="7">
    <location>
        <begin position="129"/>
        <end position="194"/>
    </location>
</feature>
<evidence type="ECO:0000256" key="4">
    <source>
        <dbReference type="ARBA" id="ARBA00022777"/>
    </source>
</evidence>
<dbReference type="InterPro" id="IPR000700">
    <property type="entry name" value="PAS-assoc_C"/>
</dbReference>
<evidence type="ECO:0000259" key="6">
    <source>
        <dbReference type="PROSITE" id="PS50109"/>
    </source>
</evidence>
<keyword evidence="3" id="KW-0808">Transferase</keyword>
<dbReference type="SMART" id="SM00388">
    <property type="entry name" value="HisKA"/>
    <property type="match status" value="1"/>
</dbReference>
<feature type="domain" description="PAS" evidence="7">
    <location>
        <begin position="246"/>
        <end position="294"/>
    </location>
</feature>
<dbReference type="PROSITE" id="PS50112">
    <property type="entry name" value="PAS"/>
    <property type="match status" value="2"/>
</dbReference>
<evidence type="ECO:0000259" key="7">
    <source>
        <dbReference type="PROSITE" id="PS50112"/>
    </source>
</evidence>
<dbReference type="InterPro" id="IPR003594">
    <property type="entry name" value="HATPase_dom"/>
</dbReference>
<dbReference type="EMBL" id="BMOU01000007">
    <property type="protein sequence ID" value="GGO02914.1"/>
    <property type="molecule type" value="Genomic_DNA"/>
</dbReference>
<accession>A0A830GSF5</accession>
<dbReference type="GO" id="GO:0000155">
    <property type="term" value="F:phosphorelay sensor kinase activity"/>
    <property type="evidence" value="ECO:0007669"/>
    <property type="project" value="InterPro"/>
</dbReference>
<dbReference type="InterPro" id="IPR005467">
    <property type="entry name" value="His_kinase_dom"/>
</dbReference>
<organism evidence="9 10">
    <name type="scientific">Haloarcula pellucida</name>
    <dbReference type="NCBI Taxonomy" id="1427151"/>
    <lineage>
        <taxon>Archaea</taxon>
        <taxon>Methanobacteriati</taxon>
        <taxon>Methanobacteriota</taxon>
        <taxon>Stenosarchaea group</taxon>
        <taxon>Halobacteria</taxon>
        <taxon>Halobacteriales</taxon>
        <taxon>Haloarculaceae</taxon>
        <taxon>Haloarcula</taxon>
    </lineage>
</organism>
<dbReference type="RefSeq" id="WP_189001774.1">
    <property type="nucleotide sequence ID" value="NZ_BMOU01000007.1"/>
</dbReference>
<dbReference type="SUPFAM" id="SSF55874">
    <property type="entry name" value="ATPase domain of HSP90 chaperone/DNA topoisomerase II/histidine kinase"/>
    <property type="match status" value="1"/>
</dbReference>
<dbReference type="Gene3D" id="3.30.565.10">
    <property type="entry name" value="Histidine kinase-like ATPase, C-terminal domain"/>
    <property type="match status" value="1"/>
</dbReference>
<dbReference type="PANTHER" id="PTHR43711">
    <property type="entry name" value="TWO-COMPONENT HISTIDINE KINASE"/>
    <property type="match status" value="1"/>
</dbReference>
<evidence type="ECO:0000313" key="9">
    <source>
        <dbReference type="EMBL" id="GGO02914.1"/>
    </source>
</evidence>
<dbReference type="SMART" id="SM00091">
    <property type="entry name" value="PAS"/>
    <property type="match status" value="2"/>
</dbReference>
<name>A0A830GSF5_9EURY</name>
<evidence type="ECO:0000256" key="2">
    <source>
        <dbReference type="ARBA" id="ARBA00012438"/>
    </source>
</evidence>
<dbReference type="InterPro" id="IPR050736">
    <property type="entry name" value="Sensor_HK_Regulatory"/>
</dbReference>
<dbReference type="SMART" id="SM00387">
    <property type="entry name" value="HATPase_c"/>
    <property type="match status" value="1"/>
</dbReference>
<dbReference type="SUPFAM" id="SSF55785">
    <property type="entry name" value="PYP-like sensor domain (PAS domain)"/>
    <property type="match status" value="2"/>
</dbReference>
<dbReference type="NCBIfam" id="TIGR00229">
    <property type="entry name" value="sensory_box"/>
    <property type="match status" value="2"/>
</dbReference>
<dbReference type="InterPro" id="IPR035965">
    <property type="entry name" value="PAS-like_dom_sf"/>
</dbReference>
<gene>
    <name evidence="9" type="ORF">GCM10009030_38020</name>
</gene>
<dbReference type="Pfam" id="PF00512">
    <property type="entry name" value="HisKA"/>
    <property type="match status" value="1"/>
</dbReference>
<dbReference type="Pfam" id="PF02518">
    <property type="entry name" value="HATPase_c"/>
    <property type="match status" value="1"/>
</dbReference>
<comment type="catalytic activity">
    <reaction evidence="1">
        <text>ATP + protein L-histidine = ADP + protein N-phospho-L-histidine.</text>
        <dbReference type="EC" id="2.7.13.3"/>
    </reaction>
</comment>
<dbReference type="Gene3D" id="3.30.450.20">
    <property type="entry name" value="PAS domain"/>
    <property type="match status" value="2"/>
</dbReference>
<keyword evidence="10" id="KW-1185">Reference proteome</keyword>
<dbReference type="Gene3D" id="1.10.287.130">
    <property type="match status" value="1"/>
</dbReference>
<evidence type="ECO:0000313" key="10">
    <source>
        <dbReference type="Proteomes" id="UP000605784"/>
    </source>
</evidence>
<evidence type="ECO:0000256" key="3">
    <source>
        <dbReference type="ARBA" id="ARBA00022679"/>
    </source>
</evidence>
<dbReference type="PROSITE" id="PS50113">
    <property type="entry name" value="PAC"/>
    <property type="match status" value="1"/>
</dbReference>
<dbReference type="InterPro" id="IPR003661">
    <property type="entry name" value="HisK_dim/P_dom"/>
</dbReference>
<dbReference type="InterPro" id="IPR036890">
    <property type="entry name" value="HATPase_C_sf"/>
</dbReference>
<keyword evidence="5" id="KW-0902">Two-component regulatory system</keyword>
<dbReference type="InterPro" id="IPR013655">
    <property type="entry name" value="PAS_fold_3"/>
</dbReference>
<dbReference type="EC" id="2.7.13.3" evidence="2"/>
<dbReference type="SUPFAM" id="SSF47384">
    <property type="entry name" value="Homodimeric domain of signal transducing histidine kinase"/>
    <property type="match status" value="1"/>
</dbReference>
<reference evidence="9" key="1">
    <citation type="journal article" date="2014" name="Int. J. Syst. Evol. Microbiol.">
        <title>Complete genome sequence of Corynebacterium casei LMG S-19264T (=DSM 44701T), isolated from a smear-ripened cheese.</title>
        <authorList>
            <consortium name="US DOE Joint Genome Institute (JGI-PGF)"/>
            <person name="Walter F."/>
            <person name="Albersmeier A."/>
            <person name="Kalinowski J."/>
            <person name="Ruckert C."/>
        </authorList>
    </citation>
    <scope>NUCLEOTIDE SEQUENCE</scope>
    <source>
        <strain evidence="9">JCM 17820</strain>
    </source>
</reference>
<reference evidence="9" key="2">
    <citation type="submission" date="2020-09" db="EMBL/GenBank/DDBJ databases">
        <authorList>
            <person name="Sun Q."/>
            <person name="Ohkuma M."/>
        </authorList>
    </citation>
    <scope>NUCLEOTIDE SEQUENCE</scope>
    <source>
        <strain evidence="9">JCM 17820</strain>
    </source>
</reference>
<sequence>MTRTRETTVLLVSPPSWPGLVTAFDGDPSVTVSDVDSVEAALTTHGDVVDCVVCTADLPGGGWQDLLASVEETPFVLVALDGSEGLAADAVAAGADRYVPADDPETASAEAASAVDALLDATGPAGHHEKLVEYSTDVIATYDRDGRLSYVSESVADTLGYEPEEMLGANPLEKVHPDDRGRIVDFFGRLQEQPNETRRATYRFETADGSYRTLESIGRNRFDDPALEAIVINSRDVTEREERKAELELRESIIEVAPIGLHVLDEEGVFLWVNDAFADVVGRDAEAIVGTEYLRLVEEGTIPPDIGPWYDESVRRLLSSKTDVETARRDAVPVTDADGETRLFDVHLSLLPLDDGEFAGTVAAFREVTERKEYEAELERRNERLTEFASVLSHDLRNPLSVATGRLELAQDRLGTDSDLTAAQTALDRIDALVENMLTLAREGRVLGELTEVDLSQVARAAWLTTETRAATVEIAPEVGTTEADETRLRQLFENLYRNSVEHGGTDVTVTVGSLPDGFYVADDGSGIPDDGEGDLLPGEDGGFGLGIVRAIATAHGWDMDVTASEAEGARFEFTGVGSE</sequence>
<dbReference type="CDD" id="cd00075">
    <property type="entry name" value="HATPase"/>
    <property type="match status" value="1"/>
</dbReference>
<dbReference type="Pfam" id="PF08447">
    <property type="entry name" value="PAS_3"/>
    <property type="match status" value="1"/>
</dbReference>
<proteinExistence type="predicted"/>
<dbReference type="CDD" id="cd00082">
    <property type="entry name" value="HisKA"/>
    <property type="match status" value="1"/>
</dbReference>
<dbReference type="PANTHER" id="PTHR43711:SF1">
    <property type="entry name" value="HISTIDINE KINASE 1"/>
    <property type="match status" value="1"/>
</dbReference>
<comment type="caution">
    <text evidence="9">The sequence shown here is derived from an EMBL/GenBank/DDBJ whole genome shotgun (WGS) entry which is preliminary data.</text>
</comment>
<dbReference type="InterPro" id="IPR000014">
    <property type="entry name" value="PAS"/>
</dbReference>
<dbReference type="Proteomes" id="UP000605784">
    <property type="component" value="Unassembled WGS sequence"/>
</dbReference>
<dbReference type="AlphaFoldDB" id="A0A830GSF5"/>
<evidence type="ECO:0000256" key="5">
    <source>
        <dbReference type="ARBA" id="ARBA00023012"/>
    </source>
</evidence>
<feature type="domain" description="PAC" evidence="8">
    <location>
        <begin position="328"/>
        <end position="380"/>
    </location>
</feature>
<dbReference type="CDD" id="cd00130">
    <property type="entry name" value="PAS"/>
    <property type="match status" value="2"/>
</dbReference>
<protein>
    <recommendedName>
        <fullName evidence="2">histidine kinase</fullName>
        <ecNumber evidence="2">2.7.13.3</ecNumber>
    </recommendedName>
</protein>